<reference evidence="3 4" key="1">
    <citation type="submission" date="2013-11" db="EMBL/GenBank/DDBJ databases">
        <title>Draft genome of the bovine lungworm Dictyocaulus viviparus.</title>
        <authorList>
            <person name="Mitreva M."/>
        </authorList>
    </citation>
    <scope>NUCLEOTIDE SEQUENCE [LARGE SCALE GENOMIC DNA]</scope>
    <source>
        <strain evidence="3 4">HannoverDv2000</strain>
    </source>
</reference>
<feature type="domain" description="Ground-like" evidence="2">
    <location>
        <begin position="105"/>
        <end position="175"/>
    </location>
</feature>
<gene>
    <name evidence="3" type="ORF">DICVIV_10391</name>
</gene>
<reference evidence="4" key="2">
    <citation type="journal article" date="2016" name="Sci. Rep.">
        <title>Dictyocaulus viviparus genome, variome and transcriptome elucidate lungworm biology and support future intervention.</title>
        <authorList>
            <person name="McNulty S.N."/>
            <person name="Strube C."/>
            <person name="Rosa B.A."/>
            <person name="Martin J.C."/>
            <person name="Tyagi R."/>
            <person name="Choi Y.J."/>
            <person name="Wang Q."/>
            <person name="Hallsworth Pepin K."/>
            <person name="Zhang X."/>
            <person name="Ozersky P."/>
            <person name="Wilson R.K."/>
            <person name="Sternberg P.W."/>
            <person name="Gasser R.B."/>
            <person name="Mitreva M."/>
        </authorList>
    </citation>
    <scope>NUCLEOTIDE SEQUENCE [LARGE SCALE GENOMIC DNA]</scope>
    <source>
        <strain evidence="4">HannoverDv2000</strain>
    </source>
</reference>
<evidence type="ECO:0000313" key="4">
    <source>
        <dbReference type="Proteomes" id="UP000053766"/>
    </source>
</evidence>
<dbReference type="EMBL" id="KN716544">
    <property type="protein sequence ID" value="KJH43592.1"/>
    <property type="molecule type" value="Genomic_DNA"/>
</dbReference>
<keyword evidence="1" id="KW-0732">Signal</keyword>
<organism evidence="3 4">
    <name type="scientific">Dictyocaulus viviparus</name>
    <name type="common">Bovine lungworm</name>
    <dbReference type="NCBI Taxonomy" id="29172"/>
    <lineage>
        <taxon>Eukaryota</taxon>
        <taxon>Metazoa</taxon>
        <taxon>Ecdysozoa</taxon>
        <taxon>Nematoda</taxon>
        <taxon>Chromadorea</taxon>
        <taxon>Rhabditida</taxon>
        <taxon>Rhabditina</taxon>
        <taxon>Rhabditomorpha</taxon>
        <taxon>Strongyloidea</taxon>
        <taxon>Metastrongylidae</taxon>
        <taxon>Dictyocaulus</taxon>
    </lineage>
</organism>
<dbReference type="OrthoDB" id="5841509at2759"/>
<dbReference type="Pfam" id="PF04155">
    <property type="entry name" value="Ground-like"/>
    <property type="match status" value="1"/>
</dbReference>
<accession>A0A0D8XIL2</accession>
<evidence type="ECO:0000259" key="2">
    <source>
        <dbReference type="Pfam" id="PF04155"/>
    </source>
</evidence>
<sequence length="177" mass="19277">MDYFQLTCLIHIPVVIPILFDLLGGFAPHYPQCVCAPPPCSAAATASATSISGATAGEQVPLARPAYIGQVRQPYYPPPYPGAYPYRHRVRRSTQVVAAGDKLSDKCSSDTIGEIIQQSMTSSLENSRDQIRRSLLNHYGTEVVVLCSTQDVSFTVTDGVEFCQINRNGISCQAFVF</sequence>
<dbReference type="InterPro" id="IPR007284">
    <property type="entry name" value="Ground-like_dom"/>
</dbReference>
<feature type="signal peptide" evidence="1">
    <location>
        <begin position="1"/>
        <end position="25"/>
    </location>
</feature>
<dbReference type="Proteomes" id="UP000053766">
    <property type="component" value="Unassembled WGS sequence"/>
</dbReference>
<name>A0A0D8XIL2_DICVI</name>
<dbReference type="AlphaFoldDB" id="A0A0D8XIL2"/>
<proteinExistence type="predicted"/>
<evidence type="ECO:0000256" key="1">
    <source>
        <dbReference type="SAM" id="SignalP"/>
    </source>
</evidence>
<evidence type="ECO:0000313" key="3">
    <source>
        <dbReference type="EMBL" id="KJH43592.1"/>
    </source>
</evidence>
<keyword evidence="4" id="KW-1185">Reference proteome</keyword>
<protein>
    <submittedName>
        <fullName evidence="3">Ground-like domain protein</fullName>
    </submittedName>
</protein>
<feature type="chain" id="PRO_5002335811" evidence="1">
    <location>
        <begin position="26"/>
        <end position="177"/>
    </location>
</feature>